<evidence type="ECO:0008006" key="5">
    <source>
        <dbReference type="Google" id="ProtNLM"/>
    </source>
</evidence>
<gene>
    <name evidence="3" type="ORF">JOF54_004032</name>
</gene>
<keyword evidence="4" id="KW-1185">Reference proteome</keyword>
<dbReference type="SUPFAM" id="SSF56601">
    <property type="entry name" value="beta-lactamase/transpeptidase-like"/>
    <property type="match status" value="1"/>
</dbReference>
<name>A0ABS4ZDG7_9ACTN</name>
<dbReference type="InterPro" id="IPR012338">
    <property type="entry name" value="Beta-lactam/transpept-like"/>
</dbReference>
<comment type="caution">
    <text evidence="3">The sequence shown here is derived from an EMBL/GenBank/DDBJ whole genome shotgun (WGS) entry which is preliminary data.</text>
</comment>
<dbReference type="RefSeq" id="WP_210059197.1">
    <property type="nucleotide sequence ID" value="NZ_BAAAMH010000035.1"/>
</dbReference>
<organism evidence="3 4">
    <name type="scientific">Microlunatus capsulatus</name>
    <dbReference type="NCBI Taxonomy" id="99117"/>
    <lineage>
        <taxon>Bacteria</taxon>
        <taxon>Bacillati</taxon>
        <taxon>Actinomycetota</taxon>
        <taxon>Actinomycetes</taxon>
        <taxon>Propionibacteriales</taxon>
        <taxon>Propionibacteriaceae</taxon>
        <taxon>Microlunatus</taxon>
    </lineage>
</organism>
<feature type="compositionally biased region" description="Pro residues" evidence="1">
    <location>
        <begin position="69"/>
        <end position="83"/>
    </location>
</feature>
<feature type="region of interest" description="Disordered" evidence="1">
    <location>
        <begin position="25"/>
        <end position="87"/>
    </location>
</feature>
<reference evidence="3 4" key="1">
    <citation type="submission" date="2021-03" db="EMBL/GenBank/DDBJ databases">
        <title>Sequencing the genomes of 1000 actinobacteria strains.</title>
        <authorList>
            <person name="Klenk H.-P."/>
        </authorList>
    </citation>
    <scope>NUCLEOTIDE SEQUENCE [LARGE SCALE GENOMIC DNA]</scope>
    <source>
        <strain evidence="3 4">DSM 12936</strain>
    </source>
</reference>
<evidence type="ECO:0000256" key="2">
    <source>
        <dbReference type="SAM" id="SignalP"/>
    </source>
</evidence>
<evidence type="ECO:0000313" key="4">
    <source>
        <dbReference type="Proteomes" id="UP000758168"/>
    </source>
</evidence>
<evidence type="ECO:0000313" key="3">
    <source>
        <dbReference type="EMBL" id="MBP2419110.1"/>
    </source>
</evidence>
<accession>A0ABS4ZDG7</accession>
<proteinExistence type="predicted"/>
<evidence type="ECO:0000256" key="1">
    <source>
        <dbReference type="SAM" id="MobiDB-lite"/>
    </source>
</evidence>
<protein>
    <recommendedName>
        <fullName evidence="5">Beta-lactamase enzyme family protein</fullName>
    </recommendedName>
</protein>
<dbReference type="EMBL" id="JAGIOB010000001">
    <property type="protein sequence ID" value="MBP2419110.1"/>
    <property type="molecule type" value="Genomic_DNA"/>
</dbReference>
<feature type="signal peptide" evidence="2">
    <location>
        <begin position="1"/>
        <end position="28"/>
    </location>
</feature>
<dbReference type="PROSITE" id="PS51257">
    <property type="entry name" value="PROKAR_LIPOPROTEIN"/>
    <property type="match status" value="1"/>
</dbReference>
<feature type="compositionally biased region" description="Low complexity" evidence="1">
    <location>
        <begin position="59"/>
        <end position="68"/>
    </location>
</feature>
<sequence length="312" mass="31961">MQRTGRDSACAALAVAALVLAGCGTAPVADGPVAGAPASPGTTAPSTAPAPTSPPPSTSSPTARAGSPSPAPRSSRPPSPAPEAPDWVGDRRNAVAFAPLDDPGDVTVEGGVDRPEAWSTSKVLVVAAVLDTVAGGDPDRLSREQRRLVDRALSRSDGDAVARLRAAIPGSPGRAMTAVLRSVGDRTTTAPDRYEGLMVWTVREQVRFMAALAGGEVVSPSASAYLLGRMRPVEEHAWGLGTVGATAYKGGWLRADRVTRQMGILDGYAVAVVTDGVGPAVVQTDGDAAHVRQLDRLAGQLAERLAAERRSG</sequence>
<dbReference type="Gene3D" id="3.40.710.10">
    <property type="entry name" value="DD-peptidase/beta-lactamase superfamily"/>
    <property type="match status" value="1"/>
</dbReference>
<feature type="chain" id="PRO_5045324011" description="Beta-lactamase enzyme family protein" evidence="2">
    <location>
        <begin position="29"/>
        <end position="312"/>
    </location>
</feature>
<dbReference type="Proteomes" id="UP000758168">
    <property type="component" value="Unassembled WGS sequence"/>
</dbReference>
<keyword evidence="2" id="KW-0732">Signal</keyword>
<feature type="compositionally biased region" description="Low complexity" evidence="1">
    <location>
        <begin position="25"/>
        <end position="50"/>
    </location>
</feature>